<dbReference type="AlphaFoldDB" id="A0A1I0P3T5"/>
<dbReference type="OrthoDB" id="7060422at2"/>
<evidence type="ECO:0000313" key="2">
    <source>
        <dbReference type="EMBL" id="SEW09019.1"/>
    </source>
</evidence>
<keyword evidence="3" id="KW-1185">Reference proteome</keyword>
<evidence type="ECO:0000313" key="3">
    <source>
        <dbReference type="Proteomes" id="UP000199437"/>
    </source>
</evidence>
<dbReference type="InterPro" id="IPR025495">
    <property type="entry name" value="DUF4386"/>
</dbReference>
<feature type="transmembrane region" description="Helical" evidence="1">
    <location>
        <begin position="146"/>
        <end position="167"/>
    </location>
</feature>
<dbReference type="Proteomes" id="UP000199437">
    <property type="component" value="Unassembled WGS sequence"/>
</dbReference>
<sequence length="205" mass="22821">MNNRLLAKTAGISYVIIFFAAIFANFFVLEAILANPLDTVQNSEQTVRAGIVAFLITVLFDVVVAWALFEMYKDHVLTRLSTYLRIMHAAIMGAAIYALPLALKATSADGVLHQVESFNNMWLIGLFFFGGHLILLARIAPIPKWILIFMTIAGVMYMLDTVAHFLLPNYSDYAEVFLMLVAIPSILGEMAFAIWLLVKATKQSV</sequence>
<dbReference type="RefSeq" id="WP_090258252.1">
    <property type="nucleotide sequence ID" value="NZ_FOIR01000001.1"/>
</dbReference>
<feature type="transmembrane region" description="Helical" evidence="1">
    <location>
        <begin position="173"/>
        <end position="198"/>
    </location>
</feature>
<dbReference type="STRING" id="1267423.SAMN05216290_1703"/>
<organism evidence="2 3">
    <name type="scientific">Roseivirga pacifica</name>
    <dbReference type="NCBI Taxonomy" id="1267423"/>
    <lineage>
        <taxon>Bacteria</taxon>
        <taxon>Pseudomonadati</taxon>
        <taxon>Bacteroidota</taxon>
        <taxon>Cytophagia</taxon>
        <taxon>Cytophagales</taxon>
        <taxon>Roseivirgaceae</taxon>
        <taxon>Roseivirga</taxon>
    </lineage>
</organism>
<dbReference type="EMBL" id="FOIR01000001">
    <property type="protein sequence ID" value="SEW09019.1"/>
    <property type="molecule type" value="Genomic_DNA"/>
</dbReference>
<accession>A0A1I0P3T5</accession>
<dbReference type="GeneID" id="99986426"/>
<reference evidence="3" key="1">
    <citation type="submission" date="2016-10" db="EMBL/GenBank/DDBJ databases">
        <authorList>
            <person name="Varghese N."/>
            <person name="Submissions S."/>
        </authorList>
    </citation>
    <scope>NUCLEOTIDE SEQUENCE [LARGE SCALE GENOMIC DNA]</scope>
    <source>
        <strain evidence="3">CGMCC 1.12402</strain>
    </source>
</reference>
<keyword evidence="1" id="KW-0472">Membrane</keyword>
<proteinExistence type="predicted"/>
<feature type="transmembrane region" description="Helical" evidence="1">
    <location>
        <begin position="46"/>
        <end position="69"/>
    </location>
</feature>
<keyword evidence="1" id="KW-1133">Transmembrane helix</keyword>
<feature type="transmembrane region" description="Helical" evidence="1">
    <location>
        <begin position="81"/>
        <end position="101"/>
    </location>
</feature>
<feature type="transmembrane region" description="Helical" evidence="1">
    <location>
        <begin position="121"/>
        <end position="139"/>
    </location>
</feature>
<feature type="transmembrane region" description="Helical" evidence="1">
    <location>
        <begin position="12"/>
        <end position="34"/>
    </location>
</feature>
<keyword evidence="1" id="KW-0812">Transmembrane</keyword>
<gene>
    <name evidence="2" type="ORF">SAMN05216290_1703</name>
</gene>
<protein>
    <recommendedName>
        <fullName evidence="4">DUF4386 domain-containing protein</fullName>
    </recommendedName>
</protein>
<evidence type="ECO:0008006" key="4">
    <source>
        <dbReference type="Google" id="ProtNLM"/>
    </source>
</evidence>
<dbReference type="Pfam" id="PF14329">
    <property type="entry name" value="DUF4386"/>
    <property type="match status" value="1"/>
</dbReference>
<name>A0A1I0P3T5_9BACT</name>
<evidence type="ECO:0000256" key="1">
    <source>
        <dbReference type="SAM" id="Phobius"/>
    </source>
</evidence>